<proteinExistence type="predicted"/>
<gene>
    <name evidence="3" type="ORF">QC764_407385</name>
</gene>
<dbReference type="Proteomes" id="UP001323617">
    <property type="component" value="Unassembled WGS sequence"/>
</dbReference>
<evidence type="ECO:0000256" key="1">
    <source>
        <dbReference type="SAM" id="MobiDB-lite"/>
    </source>
</evidence>
<keyword evidence="2" id="KW-1133">Transmembrane helix</keyword>
<evidence type="ECO:0000313" key="3">
    <source>
        <dbReference type="EMBL" id="KAK4677201.1"/>
    </source>
</evidence>
<feature type="transmembrane region" description="Helical" evidence="2">
    <location>
        <begin position="53"/>
        <end position="77"/>
    </location>
</feature>
<dbReference type="PANTHER" id="PTHR35394:SF5">
    <property type="entry name" value="DUF3176 DOMAIN-CONTAINING PROTEIN"/>
    <property type="match status" value="1"/>
</dbReference>
<name>A0ABR0IAR9_9PEZI</name>
<keyword evidence="4" id="KW-1185">Reference proteome</keyword>
<organism evidence="3 4">
    <name type="scientific">Podospora pseudoanserina</name>
    <dbReference type="NCBI Taxonomy" id="2609844"/>
    <lineage>
        <taxon>Eukaryota</taxon>
        <taxon>Fungi</taxon>
        <taxon>Dikarya</taxon>
        <taxon>Ascomycota</taxon>
        <taxon>Pezizomycotina</taxon>
        <taxon>Sordariomycetes</taxon>
        <taxon>Sordariomycetidae</taxon>
        <taxon>Sordariales</taxon>
        <taxon>Podosporaceae</taxon>
        <taxon>Podospora</taxon>
    </lineage>
</organism>
<evidence type="ECO:0000256" key="2">
    <source>
        <dbReference type="SAM" id="Phobius"/>
    </source>
</evidence>
<dbReference type="EMBL" id="JAFFHC010000004">
    <property type="protein sequence ID" value="KAK4677201.1"/>
    <property type="molecule type" value="Genomic_DNA"/>
</dbReference>
<dbReference type="InterPro" id="IPR021514">
    <property type="entry name" value="DUF3176"/>
</dbReference>
<feature type="transmembrane region" description="Helical" evidence="2">
    <location>
        <begin position="89"/>
        <end position="114"/>
    </location>
</feature>
<keyword evidence="2" id="KW-0812">Transmembrane</keyword>
<sequence>MAHQQRAEVATSVPGPESSETLSPRSSSIEIDISLDEPPPTGQHTNRTLWKVWAVEIVCMIVGFPSFIAIVIVLATFDQQQLPNWPLKILLNTFLAFLTIVAKAAFMFPVSVAISQISWSWFSHSRPLYDFHLIDQASKGPLGSAQLAFRMRHKHFITLGALLSTVSVITYPLRTVVGTEEALVSALQSLNHLTDDPGHATSNAVVEASNGCQYRTEDFARQEIAPLIFTLLLLSAPGPDQAPMVIVNRTIGLGMGTEAFAGATLWNVSIPDNPTSLVHQSRFAAAVGLLNGQYSLAFRDDKSLMQTRIASFVLIHTAPVIEDESHRLEILQATDGGPELANTFRDIEHEAFEVIFHLCVQTYNTAVQHGVASTALVNALAKPVPNQDPDFSVQMNCTTPLEYIIFCHHGDKTKWNKTITLQHPIERQRLYSSDLGLMERIAAP</sequence>
<dbReference type="Pfam" id="PF11374">
    <property type="entry name" value="DUF3176"/>
    <property type="match status" value="1"/>
</dbReference>
<dbReference type="PANTHER" id="PTHR35394">
    <property type="entry name" value="DUF3176 DOMAIN-CONTAINING PROTEIN"/>
    <property type="match status" value="1"/>
</dbReference>
<feature type="compositionally biased region" description="Low complexity" evidence="1">
    <location>
        <begin position="17"/>
        <end position="26"/>
    </location>
</feature>
<keyword evidence="2" id="KW-0472">Membrane</keyword>
<protein>
    <submittedName>
        <fullName evidence="3">Uncharacterized protein</fullName>
    </submittedName>
</protein>
<accession>A0ABR0IAR9</accession>
<comment type="caution">
    <text evidence="3">The sequence shown here is derived from an EMBL/GenBank/DDBJ whole genome shotgun (WGS) entry which is preliminary data.</text>
</comment>
<feature type="region of interest" description="Disordered" evidence="1">
    <location>
        <begin position="1"/>
        <end position="26"/>
    </location>
</feature>
<dbReference type="GeneID" id="87967893"/>
<dbReference type="RefSeq" id="XP_062800671.1">
    <property type="nucleotide sequence ID" value="XM_062947028.1"/>
</dbReference>
<evidence type="ECO:0000313" key="4">
    <source>
        <dbReference type="Proteomes" id="UP001323617"/>
    </source>
</evidence>
<reference evidence="3 4" key="1">
    <citation type="journal article" date="2023" name="bioRxiv">
        <title>High-quality genome assemblies of four members of thePodospora anserinaspecies complex.</title>
        <authorList>
            <person name="Ament-Velasquez S.L."/>
            <person name="Vogan A.A."/>
            <person name="Wallerman O."/>
            <person name="Hartmann F."/>
            <person name="Gautier V."/>
            <person name="Silar P."/>
            <person name="Giraud T."/>
            <person name="Johannesson H."/>
        </authorList>
    </citation>
    <scope>NUCLEOTIDE SEQUENCE [LARGE SCALE GENOMIC DNA]</scope>
    <source>
        <strain evidence="3 4">CBS 124.78</strain>
    </source>
</reference>
<feature type="transmembrane region" description="Helical" evidence="2">
    <location>
        <begin position="156"/>
        <end position="173"/>
    </location>
</feature>